<feature type="domain" description="Calx-beta" evidence="4">
    <location>
        <begin position="97"/>
        <end position="177"/>
    </location>
</feature>
<proteinExistence type="predicted"/>
<evidence type="ECO:0000259" key="4">
    <source>
        <dbReference type="Pfam" id="PF03160"/>
    </source>
</evidence>
<protein>
    <recommendedName>
        <fullName evidence="4">Calx-beta domain-containing protein</fullName>
    </recommendedName>
</protein>
<dbReference type="Gene3D" id="2.60.40.2030">
    <property type="match status" value="2"/>
</dbReference>
<evidence type="ECO:0000256" key="3">
    <source>
        <dbReference type="ARBA" id="ARBA00022837"/>
    </source>
</evidence>
<sequence length="423" mass="44396">MVALRDEQARLDFLLDDAEDRLADALETSDDSLVALRDEQVRLEFLLEATREELRVAQAARWIVGGASEATVIVDDPDVPDVPVLVLRADSESVGEPGTASFTVETTTELVEDLDVYFEVAGTATPDQDFNTPAGDVTMRAGADAATIAITVRTDDLVEVDETLTVRLLADPRGSYALSGTTEGTTSIVSPDLPELTLVGGGRLTEGETGYVAIVADQAPKVDTSVGYSVAGSAQAGVDYQVVTGSALLAAGQTRIEVAIRTIQDDVVFMPGDMVVADWPTRVGKVHVDEGSFVAPGAALLTLTEPAFTLTLFASPTDRAKLRIGQEVTVELAAGDQESPGVITSLDDSASSQGTSERYEGVVETVEELVAVEGAVVTIDVVVDQAVDAAVVPIAAVLTDGPEDKVRVVTPDGVIERRTIQIG</sequence>
<organism evidence="5">
    <name type="scientific">marine metagenome</name>
    <dbReference type="NCBI Taxonomy" id="408172"/>
    <lineage>
        <taxon>unclassified sequences</taxon>
        <taxon>metagenomes</taxon>
        <taxon>ecological metagenomes</taxon>
    </lineage>
</organism>
<feature type="non-terminal residue" evidence="5">
    <location>
        <position position="423"/>
    </location>
</feature>
<evidence type="ECO:0000256" key="2">
    <source>
        <dbReference type="ARBA" id="ARBA00022737"/>
    </source>
</evidence>
<name>A0A381ZFU5_9ZZZZ</name>
<dbReference type="Pfam" id="PF03160">
    <property type="entry name" value="Calx-beta"/>
    <property type="match status" value="2"/>
</dbReference>
<keyword evidence="2" id="KW-0677">Repeat</keyword>
<keyword evidence="3" id="KW-0106">Calcium</keyword>
<accession>A0A381ZFU5</accession>
<reference evidence="5" key="1">
    <citation type="submission" date="2018-05" db="EMBL/GenBank/DDBJ databases">
        <authorList>
            <person name="Lanie J.A."/>
            <person name="Ng W.-L."/>
            <person name="Kazmierczak K.M."/>
            <person name="Andrzejewski T.M."/>
            <person name="Davidsen T.M."/>
            <person name="Wayne K.J."/>
            <person name="Tettelin H."/>
            <person name="Glass J.I."/>
            <person name="Rusch D."/>
            <person name="Podicherti R."/>
            <person name="Tsui H.-C.T."/>
            <person name="Winkler M.E."/>
        </authorList>
    </citation>
    <scope>NUCLEOTIDE SEQUENCE</scope>
</reference>
<dbReference type="GO" id="GO:0016020">
    <property type="term" value="C:membrane"/>
    <property type="evidence" value="ECO:0007669"/>
    <property type="project" value="InterPro"/>
</dbReference>
<feature type="domain" description="Calx-beta" evidence="4">
    <location>
        <begin position="224"/>
        <end position="268"/>
    </location>
</feature>
<gene>
    <name evidence="5" type="ORF">METZ01_LOCUS140705</name>
</gene>
<dbReference type="AlphaFoldDB" id="A0A381ZFU5"/>
<evidence type="ECO:0000313" key="5">
    <source>
        <dbReference type="EMBL" id="SVA87851.1"/>
    </source>
</evidence>
<dbReference type="EMBL" id="UINC01021072">
    <property type="protein sequence ID" value="SVA87851.1"/>
    <property type="molecule type" value="Genomic_DNA"/>
</dbReference>
<keyword evidence="1" id="KW-0732">Signal</keyword>
<evidence type="ECO:0000256" key="1">
    <source>
        <dbReference type="ARBA" id="ARBA00022729"/>
    </source>
</evidence>
<dbReference type="GO" id="GO:0007154">
    <property type="term" value="P:cell communication"/>
    <property type="evidence" value="ECO:0007669"/>
    <property type="project" value="InterPro"/>
</dbReference>
<dbReference type="SUPFAM" id="SSF141072">
    <property type="entry name" value="CalX-like"/>
    <property type="match status" value="2"/>
</dbReference>
<dbReference type="InterPro" id="IPR038081">
    <property type="entry name" value="CalX-like_sf"/>
</dbReference>
<dbReference type="InterPro" id="IPR003644">
    <property type="entry name" value="Calx_beta"/>
</dbReference>